<accession>A0A7C3KI42</accession>
<proteinExistence type="predicted"/>
<dbReference type="EMBL" id="DSRU01000351">
    <property type="protein sequence ID" value="HFN00931.1"/>
    <property type="molecule type" value="Genomic_DNA"/>
</dbReference>
<reference evidence="2" key="1">
    <citation type="journal article" date="2020" name="mSystems">
        <title>Genome- and Community-Level Interaction Insights into Carbon Utilization and Element Cycling Functions of Hydrothermarchaeota in Hydrothermal Sediment.</title>
        <authorList>
            <person name="Zhou Z."/>
            <person name="Liu Y."/>
            <person name="Xu W."/>
            <person name="Pan J."/>
            <person name="Luo Z.H."/>
            <person name="Li M."/>
        </authorList>
    </citation>
    <scope>NUCLEOTIDE SEQUENCE [LARGE SCALE GENOMIC DNA]</scope>
    <source>
        <strain evidence="2">SpSt-418</strain>
    </source>
</reference>
<dbReference type="AlphaFoldDB" id="A0A7C3KI42"/>
<organism evidence="2">
    <name type="scientific">Oscillatoriales cyanobacterium SpSt-418</name>
    <dbReference type="NCBI Taxonomy" id="2282169"/>
    <lineage>
        <taxon>Bacteria</taxon>
        <taxon>Bacillati</taxon>
        <taxon>Cyanobacteriota</taxon>
        <taxon>Cyanophyceae</taxon>
        <taxon>Oscillatoriophycideae</taxon>
        <taxon>Oscillatoriales</taxon>
    </lineage>
</organism>
<keyword evidence="1" id="KW-0812">Transmembrane</keyword>
<feature type="transmembrane region" description="Helical" evidence="1">
    <location>
        <begin position="12"/>
        <end position="33"/>
    </location>
</feature>
<keyword evidence="1" id="KW-0472">Membrane</keyword>
<name>A0A7C3KI42_9CYAN</name>
<evidence type="ECO:0000313" key="2">
    <source>
        <dbReference type="EMBL" id="HFN00931.1"/>
    </source>
</evidence>
<gene>
    <name evidence="2" type="ORF">ENR64_24885</name>
</gene>
<protein>
    <submittedName>
        <fullName evidence="2">Uncharacterized protein</fullName>
    </submittedName>
</protein>
<comment type="caution">
    <text evidence="2">The sequence shown here is derived from an EMBL/GenBank/DDBJ whole genome shotgun (WGS) entry which is preliminary data.</text>
</comment>
<keyword evidence="1" id="KW-1133">Transmembrane helix</keyword>
<sequence>MAEKFLTSKKTTWMIGGGLASVAIMAGASLVLLSRWMVQEPLPATNVAQISQTGKATSSAEFEVETPELEADAPATVAAPAQPVVKKPSAQAIAAKRGLFRISNPTDYPVRVALLMRKPGKQKTADKFELPAHWDFAPQEGSLKGLIVSLPNKAVEVKPGDVITVFSQDGSRRYWGPYVVGETPIPEWNPQVGEWKLTLEP</sequence>
<evidence type="ECO:0000256" key="1">
    <source>
        <dbReference type="SAM" id="Phobius"/>
    </source>
</evidence>